<sequence>METCEYLDSCPFYLGTIERKAVDIEKLKEEYCRKSPLRCARHMISVALGVEKIPEGLYPDEKMVAYELIAGSA</sequence>
<evidence type="ECO:0000313" key="2">
    <source>
        <dbReference type="Proteomes" id="UP000002318"/>
    </source>
</evidence>
<dbReference type="HOGENOM" id="CLU_187559_0_0_12"/>
<evidence type="ECO:0000313" key="1">
    <source>
        <dbReference type="EMBL" id="ADK82193.1"/>
    </source>
</evidence>
<name>E1R4V5_SEDSS</name>
<dbReference type="OrthoDB" id="6198376at2"/>
<dbReference type="STRING" id="573413.Spirs_3093"/>
<dbReference type="RefSeq" id="WP_013255652.1">
    <property type="nucleotide sequence ID" value="NC_014364.1"/>
</dbReference>
<dbReference type="KEGG" id="ssm:Spirs_3093"/>
<dbReference type="eggNOG" id="ENOG503290X">
    <property type="taxonomic scope" value="Bacteria"/>
</dbReference>
<dbReference type="AlphaFoldDB" id="E1R4V5"/>
<accession>E1R4V5</accession>
<dbReference type="EMBL" id="CP002116">
    <property type="protein sequence ID" value="ADK82193.1"/>
    <property type="molecule type" value="Genomic_DNA"/>
</dbReference>
<gene>
    <name evidence="1" type="ordered locus">Spirs_3093</name>
</gene>
<dbReference type="Proteomes" id="UP000002318">
    <property type="component" value="Chromosome"/>
</dbReference>
<protein>
    <submittedName>
        <fullName evidence="1">Uncharacterized protein</fullName>
    </submittedName>
</protein>
<reference evidence="1 2" key="1">
    <citation type="journal article" date="2010" name="Stand. Genomic Sci.">
        <title>Complete genome sequence of Spirochaeta smaragdinae type strain (SEBR 4228).</title>
        <authorList>
            <person name="Mavromatis K."/>
            <person name="Yasawong M."/>
            <person name="Chertkov O."/>
            <person name="Lapidus A."/>
            <person name="Lucas S."/>
            <person name="Nolan M."/>
            <person name="Del Rio T.G."/>
            <person name="Tice H."/>
            <person name="Cheng J.F."/>
            <person name="Pitluck S."/>
            <person name="Liolios K."/>
            <person name="Ivanova N."/>
            <person name="Tapia R."/>
            <person name="Han C."/>
            <person name="Bruce D."/>
            <person name="Goodwin L."/>
            <person name="Pati A."/>
            <person name="Chen A."/>
            <person name="Palaniappan K."/>
            <person name="Land M."/>
            <person name="Hauser L."/>
            <person name="Chang Y.J."/>
            <person name="Jeffries C.D."/>
            <person name="Detter J.C."/>
            <person name="Rohde M."/>
            <person name="Brambilla E."/>
            <person name="Spring S."/>
            <person name="Goker M."/>
            <person name="Sikorski J."/>
            <person name="Woyke T."/>
            <person name="Bristow J."/>
            <person name="Eisen J.A."/>
            <person name="Markowitz V."/>
            <person name="Hugenholtz P."/>
            <person name="Klenk H.P."/>
            <person name="Kyrpides N.C."/>
        </authorList>
    </citation>
    <scope>NUCLEOTIDE SEQUENCE [LARGE SCALE GENOMIC DNA]</scope>
    <source>
        <strain evidence="2">DSM 11293 / JCM 15392 / SEBR 4228</strain>
    </source>
</reference>
<organism evidence="1 2">
    <name type="scientific">Sediminispirochaeta smaragdinae (strain DSM 11293 / JCM 15392 / SEBR 4228)</name>
    <name type="common">Spirochaeta smaragdinae</name>
    <dbReference type="NCBI Taxonomy" id="573413"/>
    <lineage>
        <taxon>Bacteria</taxon>
        <taxon>Pseudomonadati</taxon>
        <taxon>Spirochaetota</taxon>
        <taxon>Spirochaetia</taxon>
        <taxon>Spirochaetales</taxon>
        <taxon>Spirochaetaceae</taxon>
        <taxon>Sediminispirochaeta</taxon>
    </lineage>
</organism>
<proteinExistence type="predicted"/>
<keyword evidence="2" id="KW-1185">Reference proteome</keyword>